<protein>
    <submittedName>
        <fullName evidence="2">Uncharacterized protein</fullName>
    </submittedName>
</protein>
<name>A0A382EXR7_9ZZZZ</name>
<keyword evidence="1" id="KW-0812">Transmembrane</keyword>
<keyword evidence="1" id="KW-1133">Transmembrane helix</keyword>
<dbReference type="EMBL" id="UINC01046898">
    <property type="protein sequence ID" value="SVB55488.1"/>
    <property type="molecule type" value="Genomic_DNA"/>
</dbReference>
<feature type="transmembrane region" description="Helical" evidence="1">
    <location>
        <begin position="6"/>
        <end position="24"/>
    </location>
</feature>
<reference evidence="2" key="1">
    <citation type="submission" date="2018-05" db="EMBL/GenBank/DDBJ databases">
        <authorList>
            <person name="Lanie J.A."/>
            <person name="Ng W.-L."/>
            <person name="Kazmierczak K.M."/>
            <person name="Andrzejewski T.M."/>
            <person name="Davidsen T.M."/>
            <person name="Wayne K.J."/>
            <person name="Tettelin H."/>
            <person name="Glass J.I."/>
            <person name="Rusch D."/>
            <person name="Podicherti R."/>
            <person name="Tsui H.-C.T."/>
            <person name="Winkler M.E."/>
        </authorList>
    </citation>
    <scope>NUCLEOTIDE SEQUENCE</scope>
</reference>
<sequence length="67" mass="7278">MPRLTGIVLGVLVAVTLGGGVFLIKHIDDRRTTAPTPPIRWVDFELPTSHGSNWSSTAIKNQVVILN</sequence>
<dbReference type="AlphaFoldDB" id="A0A382EXR7"/>
<gene>
    <name evidence="2" type="ORF">METZ01_LOCUS208342</name>
</gene>
<evidence type="ECO:0000313" key="2">
    <source>
        <dbReference type="EMBL" id="SVB55488.1"/>
    </source>
</evidence>
<feature type="non-terminal residue" evidence="2">
    <location>
        <position position="67"/>
    </location>
</feature>
<evidence type="ECO:0000256" key="1">
    <source>
        <dbReference type="SAM" id="Phobius"/>
    </source>
</evidence>
<organism evidence="2">
    <name type="scientific">marine metagenome</name>
    <dbReference type="NCBI Taxonomy" id="408172"/>
    <lineage>
        <taxon>unclassified sequences</taxon>
        <taxon>metagenomes</taxon>
        <taxon>ecological metagenomes</taxon>
    </lineage>
</organism>
<keyword evidence="1" id="KW-0472">Membrane</keyword>
<accession>A0A382EXR7</accession>
<proteinExistence type="predicted"/>